<dbReference type="EMBL" id="JAGQNX010000026">
    <property type="protein sequence ID" value="MCA9308057.1"/>
    <property type="molecule type" value="Genomic_DNA"/>
</dbReference>
<name>A0A955J260_UNCKA</name>
<dbReference type="SUPFAM" id="SSF102405">
    <property type="entry name" value="MCP/YpsA-like"/>
    <property type="match status" value="1"/>
</dbReference>
<dbReference type="Proteomes" id="UP000740557">
    <property type="component" value="Unassembled WGS sequence"/>
</dbReference>
<dbReference type="InterPro" id="IPR052341">
    <property type="entry name" value="LOG_family_nucleotidases"/>
</dbReference>
<organism evidence="1 2">
    <name type="scientific">candidate division WWE3 bacterium</name>
    <dbReference type="NCBI Taxonomy" id="2053526"/>
    <lineage>
        <taxon>Bacteria</taxon>
        <taxon>Katanobacteria</taxon>
    </lineage>
</organism>
<protein>
    <submittedName>
        <fullName evidence="1">LOG family protein</fullName>
    </submittedName>
</protein>
<gene>
    <name evidence="1" type="ORF">KC980_00960</name>
</gene>
<dbReference type="Pfam" id="PF18306">
    <property type="entry name" value="LDcluster4"/>
    <property type="match status" value="1"/>
</dbReference>
<dbReference type="InterPro" id="IPR041164">
    <property type="entry name" value="LDcluster4"/>
</dbReference>
<reference evidence="1" key="1">
    <citation type="submission" date="2020-04" db="EMBL/GenBank/DDBJ databases">
        <authorList>
            <person name="Zhang T."/>
        </authorList>
    </citation>
    <scope>NUCLEOTIDE SEQUENCE</scope>
    <source>
        <strain evidence="1">HKST-UBA79</strain>
    </source>
</reference>
<accession>A0A955J260</accession>
<reference evidence="1" key="2">
    <citation type="journal article" date="2021" name="Microbiome">
        <title>Successional dynamics and alternative stable states in a saline activated sludge microbial community over 9 years.</title>
        <authorList>
            <person name="Wang Y."/>
            <person name="Ye J."/>
            <person name="Ju F."/>
            <person name="Liu L."/>
            <person name="Boyd J.A."/>
            <person name="Deng Y."/>
            <person name="Parks D.H."/>
            <person name="Jiang X."/>
            <person name="Yin X."/>
            <person name="Woodcroft B.J."/>
            <person name="Tyson G.W."/>
            <person name="Hugenholtz P."/>
            <person name="Polz M.F."/>
            <person name="Zhang T."/>
        </authorList>
    </citation>
    <scope>NUCLEOTIDE SEQUENCE</scope>
    <source>
        <strain evidence="1">HKST-UBA79</strain>
    </source>
</reference>
<evidence type="ECO:0000313" key="1">
    <source>
        <dbReference type="EMBL" id="MCA9308057.1"/>
    </source>
</evidence>
<proteinExistence type="predicted"/>
<dbReference type="PANTHER" id="PTHR43393">
    <property type="entry name" value="CYTOKININ RIBOSIDE 5'-MONOPHOSPHATE PHOSPHORIBOHYDROLASE"/>
    <property type="match status" value="1"/>
</dbReference>
<dbReference type="PANTHER" id="PTHR43393:SF3">
    <property type="entry name" value="LYSINE DECARBOXYLASE-LIKE PROTEIN"/>
    <property type="match status" value="1"/>
</dbReference>
<dbReference type="Gene3D" id="3.40.50.450">
    <property type="match status" value="1"/>
</dbReference>
<sequence length="189" mass="21330">MKHTTDIAFLGGARWQETDQTYIDAYNVAKILAQEGFRVINGGGPGVMEAATRGAHDGGQKFVVAVTYEITEGHKNYEGKDTRNNYDEEIITTDYFDRTKVMLENADIHIVFNGSTGTLSEFGMTWASSRIHEGHHKPIILYGNHWVPIIKALYENMLISKEELALLKHCNTPEEVLAYVIEIDNKRNI</sequence>
<comment type="caution">
    <text evidence="1">The sequence shown here is derived from an EMBL/GenBank/DDBJ whole genome shotgun (WGS) entry which is preliminary data.</text>
</comment>
<dbReference type="GO" id="GO:0005829">
    <property type="term" value="C:cytosol"/>
    <property type="evidence" value="ECO:0007669"/>
    <property type="project" value="TreeGrafter"/>
</dbReference>
<dbReference type="AlphaFoldDB" id="A0A955J260"/>
<evidence type="ECO:0000313" key="2">
    <source>
        <dbReference type="Proteomes" id="UP000740557"/>
    </source>
</evidence>